<dbReference type="Proteomes" id="UP001597458">
    <property type="component" value="Unassembled WGS sequence"/>
</dbReference>
<name>A0ABW5PSG2_9BACI</name>
<evidence type="ECO:0000256" key="2">
    <source>
        <dbReference type="ARBA" id="ARBA00023125"/>
    </source>
</evidence>
<dbReference type="InterPro" id="IPR050624">
    <property type="entry name" value="HTH-type_Tx_Regulator"/>
</dbReference>
<sequence length="191" mass="21836">MPTKKELILESALELFCEKGFSATTTKEIANRSGVAEGLIFYHFKDKNTLLRQLTQRYSFVGSIQEEMKTLGEWEPYQALKTFGEIYVNFLSSNKKFLLFVWSPEMITNHDISDELGKALISMRDFASDLLQKMIRVPIDKQDLALSSSMFLSTLMTFVLVQGRMLDSVSIETDQYVKKVLDKVVNGLKPK</sequence>
<dbReference type="PROSITE" id="PS50977">
    <property type="entry name" value="HTH_TETR_2"/>
    <property type="match status" value="1"/>
</dbReference>
<dbReference type="SUPFAM" id="SSF46689">
    <property type="entry name" value="Homeodomain-like"/>
    <property type="match status" value="1"/>
</dbReference>
<keyword evidence="2 3" id="KW-0238">DNA-binding</keyword>
<gene>
    <name evidence="5" type="ORF">ACFSTF_11060</name>
</gene>
<reference evidence="6" key="1">
    <citation type="journal article" date="2019" name="Int. J. Syst. Evol. Microbiol.">
        <title>The Global Catalogue of Microorganisms (GCM) 10K type strain sequencing project: providing services to taxonomists for standard genome sequencing and annotation.</title>
        <authorList>
            <consortium name="The Broad Institute Genomics Platform"/>
            <consortium name="The Broad Institute Genome Sequencing Center for Infectious Disease"/>
            <person name="Wu L."/>
            <person name="Ma J."/>
        </authorList>
    </citation>
    <scope>NUCLEOTIDE SEQUENCE [LARGE SCALE GENOMIC DNA]</scope>
    <source>
        <strain evidence="6">TISTR 2241</strain>
    </source>
</reference>
<organism evidence="5 6">
    <name type="scientific">Terrilactibacillus laevilacticus</name>
    <dbReference type="NCBI Taxonomy" id="1380157"/>
    <lineage>
        <taxon>Bacteria</taxon>
        <taxon>Bacillati</taxon>
        <taxon>Bacillota</taxon>
        <taxon>Bacilli</taxon>
        <taxon>Bacillales</taxon>
        <taxon>Bacillaceae</taxon>
        <taxon>Terrilactibacillus</taxon>
    </lineage>
</organism>
<evidence type="ECO:0000256" key="3">
    <source>
        <dbReference type="PROSITE-ProRule" id="PRU00335"/>
    </source>
</evidence>
<dbReference type="PANTHER" id="PTHR43479:SF11">
    <property type="entry name" value="ACREF_ENVCD OPERON REPRESSOR-RELATED"/>
    <property type="match status" value="1"/>
</dbReference>
<dbReference type="PRINTS" id="PR00455">
    <property type="entry name" value="HTHTETR"/>
</dbReference>
<feature type="DNA-binding region" description="H-T-H motif" evidence="3">
    <location>
        <begin position="25"/>
        <end position="44"/>
    </location>
</feature>
<dbReference type="PROSITE" id="PS01081">
    <property type="entry name" value="HTH_TETR_1"/>
    <property type="match status" value="1"/>
</dbReference>
<evidence type="ECO:0000313" key="5">
    <source>
        <dbReference type="EMBL" id="MFD2617845.1"/>
    </source>
</evidence>
<protein>
    <submittedName>
        <fullName evidence="5">TetR/AcrR family transcriptional regulator</fullName>
    </submittedName>
</protein>
<accession>A0ABW5PSG2</accession>
<feature type="domain" description="HTH tetR-type" evidence="4">
    <location>
        <begin position="2"/>
        <end position="62"/>
    </location>
</feature>
<proteinExistence type="predicted"/>
<dbReference type="Pfam" id="PF00440">
    <property type="entry name" value="TetR_N"/>
    <property type="match status" value="1"/>
</dbReference>
<dbReference type="EMBL" id="JBHUMR010000014">
    <property type="protein sequence ID" value="MFD2617845.1"/>
    <property type="molecule type" value="Genomic_DNA"/>
</dbReference>
<keyword evidence="1" id="KW-0678">Repressor</keyword>
<dbReference type="RefSeq" id="WP_141190330.1">
    <property type="nucleotide sequence ID" value="NZ_JBHUMR010000014.1"/>
</dbReference>
<comment type="caution">
    <text evidence="5">The sequence shown here is derived from an EMBL/GenBank/DDBJ whole genome shotgun (WGS) entry which is preliminary data.</text>
</comment>
<keyword evidence="6" id="KW-1185">Reference proteome</keyword>
<dbReference type="InterPro" id="IPR009057">
    <property type="entry name" value="Homeodomain-like_sf"/>
</dbReference>
<dbReference type="InterPro" id="IPR001647">
    <property type="entry name" value="HTH_TetR"/>
</dbReference>
<evidence type="ECO:0000313" key="6">
    <source>
        <dbReference type="Proteomes" id="UP001597458"/>
    </source>
</evidence>
<evidence type="ECO:0000259" key="4">
    <source>
        <dbReference type="PROSITE" id="PS50977"/>
    </source>
</evidence>
<dbReference type="InterPro" id="IPR023772">
    <property type="entry name" value="DNA-bd_HTH_TetR-type_CS"/>
</dbReference>
<dbReference type="Gene3D" id="1.10.357.10">
    <property type="entry name" value="Tetracycline Repressor, domain 2"/>
    <property type="match status" value="1"/>
</dbReference>
<dbReference type="PANTHER" id="PTHR43479">
    <property type="entry name" value="ACREF/ENVCD OPERON REPRESSOR-RELATED"/>
    <property type="match status" value="1"/>
</dbReference>
<evidence type="ECO:0000256" key="1">
    <source>
        <dbReference type="ARBA" id="ARBA00022491"/>
    </source>
</evidence>